<gene>
    <name evidence="2" type="primary">LOC142163050</name>
</gene>
<evidence type="ECO:0000313" key="2">
    <source>
        <dbReference type="RefSeq" id="XP_075076402.1"/>
    </source>
</evidence>
<keyword evidence="1" id="KW-1185">Reference proteome</keyword>
<organism evidence="1 2">
    <name type="scientific">Nicotiana tabacum</name>
    <name type="common">Common tobacco</name>
    <dbReference type="NCBI Taxonomy" id="4097"/>
    <lineage>
        <taxon>Eukaryota</taxon>
        <taxon>Viridiplantae</taxon>
        <taxon>Streptophyta</taxon>
        <taxon>Embryophyta</taxon>
        <taxon>Tracheophyta</taxon>
        <taxon>Spermatophyta</taxon>
        <taxon>Magnoliopsida</taxon>
        <taxon>eudicotyledons</taxon>
        <taxon>Gunneridae</taxon>
        <taxon>Pentapetalae</taxon>
        <taxon>asterids</taxon>
        <taxon>lamiids</taxon>
        <taxon>Solanales</taxon>
        <taxon>Solanaceae</taxon>
        <taxon>Nicotianoideae</taxon>
        <taxon>Nicotianeae</taxon>
        <taxon>Nicotiana</taxon>
    </lineage>
</organism>
<accession>A0AC58RUJ8</accession>
<sequence>MEAPKLLEYNFSVDASGIISAIGKVKDTRWLKPIQIDPSQRNPNLICKYHGTHGHMTKDCMQLREEVARLFNEGHLREFLDDRAKNHFRERDANRKNEPEESQQIIHMIIGGVDVPQGPIFKHTKVSITEEKQTRSYVPENALSFYDEEAKDVSQPHNDALVISILLNNVQIKRVLVDPGSFANIIRSMVVK</sequence>
<name>A0AC58RUJ8_TOBAC</name>
<proteinExistence type="predicted"/>
<dbReference type="RefSeq" id="XP_075076402.1">
    <property type="nucleotide sequence ID" value="XM_075220301.1"/>
</dbReference>
<dbReference type="Proteomes" id="UP000790787">
    <property type="component" value="Chromosome 8"/>
</dbReference>
<reference evidence="2" key="2">
    <citation type="submission" date="2025-08" db="UniProtKB">
        <authorList>
            <consortium name="RefSeq"/>
        </authorList>
    </citation>
    <scope>IDENTIFICATION</scope>
    <source>
        <tissue evidence="2">Leaf</tissue>
    </source>
</reference>
<protein>
    <submittedName>
        <fullName evidence="2">Uncharacterized protein LOC142163050</fullName>
    </submittedName>
</protein>
<evidence type="ECO:0000313" key="1">
    <source>
        <dbReference type="Proteomes" id="UP000790787"/>
    </source>
</evidence>
<reference evidence="1" key="1">
    <citation type="journal article" date="2014" name="Nat. Commun.">
        <title>The tobacco genome sequence and its comparison with those of tomato and potato.</title>
        <authorList>
            <person name="Sierro N."/>
            <person name="Battey J.N."/>
            <person name="Ouadi S."/>
            <person name="Bakaher N."/>
            <person name="Bovet L."/>
            <person name="Willig A."/>
            <person name="Goepfert S."/>
            <person name="Peitsch M.C."/>
            <person name="Ivanov N.V."/>
        </authorList>
    </citation>
    <scope>NUCLEOTIDE SEQUENCE [LARGE SCALE GENOMIC DNA]</scope>
</reference>